<feature type="region of interest" description="Disordered" evidence="1">
    <location>
        <begin position="1"/>
        <end position="22"/>
    </location>
</feature>
<evidence type="ECO:0000313" key="2">
    <source>
        <dbReference type="EMBL" id="OAF71812.1"/>
    </source>
</evidence>
<evidence type="ECO:0000256" key="1">
    <source>
        <dbReference type="SAM" id="MobiDB-lite"/>
    </source>
</evidence>
<organism evidence="2 3">
    <name type="scientific">Intoshia linei</name>
    <dbReference type="NCBI Taxonomy" id="1819745"/>
    <lineage>
        <taxon>Eukaryota</taxon>
        <taxon>Metazoa</taxon>
        <taxon>Spiralia</taxon>
        <taxon>Lophotrochozoa</taxon>
        <taxon>Mesozoa</taxon>
        <taxon>Orthonectida</taxon>
        <taxon>Rhopaluridae</taxon>
        <taxon>Intoshia</taxon>
    </lineage>
</organism>
<reference evidence="2 3" key="1">
    <citation type="submission" date="2016-04" db="EMBL/GenBank/DDBJ databases">
        <title>The genome of Intoshia linei affirms orthonectids as highly simplified spiralians.</title>
        <authorList>
            <person name="Mikhailov K.V."/>
            <person name="Slusarev G.S."/>
            <person name="Nikitin M.A."/>
            <person name="Logacheva M.D."/>
            <person name="Penin A."/>
            <person name="Aleoshin V."/>
            <person name="Panchin Y.V."/>
        </authorList>
    </citation>
    <scope>NUCLEOTIDE SEQUENCE [LARGE SCALE GENOMIC DNA]</scope>
    <source>
        <strain evidence="2">Intl2013</strain>
        <tissue evidence="2">Whole animal</tissue>
    </source>
</reference>
<protein>
    <submittedName>
        <fullName evidence="2">Uncharacterized protein</fullName>
    </submittedName>
</protein>
<dbReference type="Proteomes" id="UP000078046">
    <property type="component" value="Unassembled WGS sequence"/>
</dbReference>
<keyword evidence="3" id="KW-1185">Reference proteome</keyword>
<sequence length="93" mass="11355">MHVMQRKENFNPEGTQKMEKHDQSKMLDEIYMKMKSLNKLSDDEINRTIMKRKYGNYMDVVEMFRITKKPLVMFKDYRDRKIDVMEKAKKNEG</sequence>
<dbReference type="EMBL" id="LWCA01000022">
    <property type="protein sequence ID" value="OAF71812.1"/>
    <property type="molecule type" value="Genomic_DNA"/>
</dbReference>
<accession>A0A177BDZ1</accession>
<gene>
    <name evidence="2" type="ORF">A3Q56_00432</name>
</gene>
<name>A0A177BDZ1_9BILA</name>
<dbReference type="AlphaFoldDB" id="A0A177BDZ1"/>
<proteinExistence type="predicted"/>
<evidence type="ECO:0000313" key="3">
    <source>
        <dbReference type="Proteomes" id="UP000078046"/>
    </source>
</evidence>
<comment type="caution">
    <text evidence="2">The sequence shown here is derived from an EMBL/GenBank/DDBJ whole genome shotgun (WGS) entry which is preliminary data.</text>
</comment>